<dbReference type="AlphaFoldDB" id="A0A8J2YT85"/>
<dbReference type="GO" id="GO:0019867">
    <property type="term" value="C:outer membrane"/>
    <property type="evidence" value="ECO:0007669"/>
    <property type="project" value="InterPro"/>
</dbReference>
<dbReference type="SMART" id="SM00965">
    <property type="entry name" value="STN"/>
    <property type="match status" value="1"/>
</dbReference>
<sequence length="204" mass="21635">MLMQDAGAADMPTSPVAFDIPAEPLEAALDAYGAASRVQVLYETRMTEGRRSTVVKGTYAPEVALRLLLSGSGLDFDYTEDRAFTLVPAAAAAPPVRKVRPVADFDHFLGNVQAGILAAMCRHPETRPGRFRMAMQMRIGPTGAVEHPVLLSSTGNSVRDAVIIDILTHLSFTEEPPADMPQPVTMVLSPDPSGGAEDCAGTGN</sequence>
<evidence type="ECO:0000256" key="1">
    <source>
        <dbReference type="ARBA" id="ARBA00022448"/>
    </source>
</evidence>
<evidence type="ECO:0000313" key="5">
    <source>
        <dbReference type="EMBL" id="GGF18439.1"/>
    </source>
</evidence>
<evidence type="ECO:0000256" key="3">
    <source>
        <dbReference type="ARBA" id="ARBA00023237"/>
    </source>
</evidence>
<gene>
    <name evidence="5" type="ORF">GCM10011611_25450</name>
</gene>
<name>A0A8J2YT85_9PROT</name>
<feature type="domain" description="Secretin/TonB short N-terminal" evidence="4">
    <location>
        <begin position="38"/>
        <end position="89"/>
    </location>
</feature>
<reference evidence="5" key="2">
    <citation type="submission" date="2020-09" db="EMBL/GenBank/DDBJ databases">
        <authorList>
            <person name="Sun Q."/>
            <person name="Zhou Y."/>
        </authorList>
    </citation>
    <scope>NUCLEOTIDE SEQUENCE</scope>
    <source>
        <strain evidence="5">CGMCC 1.15725</strain>
    </source>
</reference>
<keyword evidence="3" id="KW-0998">Cell outer membrane</keyword>
<dbReference type="SUPFAM" id="SSF74653">
    <property type="entry name" value="TolA/TonB C-terminal domain"/>
    <property type="match status" value="1"/>
</dbReference>
<accession>A0A8J2YT85</accession>
<dbReference type="EMBL" id="BMJQ01000006">
    <property type="protein sequence ID" value="GGF18439.1"/>
    <property type="molecule type" value="Genomic_DNA"/>
</dbReference>
<protein>
    <recommendedName>
        <fullName evidence="4">Secretin/TonB short N-terminal domain-containing protein</fullName>
    </recommendedName>
</protein>
<comment type="caution">
    <text evidence="5">The sequence shown here is derived from an EMBL/GenBank/DDBJ whole genome shotgun (WGS) entry which is preliminary data.</text>
</comment>
<dbReference type="Proteomes" id="UP000646365">
    <property type="component" value="Unassembled WGS sequence"/>
</dbReference>
<dbReference type="InterPro" id="IPR011662">
    <property type="entry name" value="Secretin/TonB_short_N"/>
</dbReference>
<evidence type="ECO:0000313" key="6">
    <source>
        <dbReference type="Proteomes" id="UP000646365"/>
    </source>
</evidence>
<proteinExistence type="predicted"/>
<evidence type="ECO:0000256" key="2">
    <source>
        <dbReference type="ARBA" id="ARBA00023136"/>
    </source>
</evidence>
<organism evidence="5 6">
    <name type="scientific">Aliidongia dinghuensis</name>
    <dbReference type="NCBI Taxonomy" id="1867774"/>
    <lineage>
        <taxon>Bacteria</taxon>
        <taxon>Pseudomonadati</taxon>
        <taxon>Pseudomonadota</taxon>
        <taxon>Alphaproteobacteria</taxon>
        <taxon>Rhodospirillales</taxon>
        <taxon>Dongiaceae</taxon>
        <taxon>Aliidongia</taxon>
    </lineage>
</organism>
<keyword evidence="6" id="KW-1185">Reference proteome</keyword>
<keyword evidence="1" id="KW-0813">Transport</keyword>
<keyword evidence="2" id="KW-0472">Membrane</keyword>
<evidence type="ECO:0000259" key="4">
    <source>
        <dbReference type="SMART" id="SM00965"/>
    </source>
</evidence>
<dbReference type="Gene3D" id="3.55.50.30">
    <property type="match status" value="1"/>
</dbReference>
<reference evidence="5" key="1">
    <citation type="journal article" date="2014" name="Int. J. Syst. Evol. Microbiol.">
        <title>Complete genome sequence of Corynebacterium casei LMG S-19264T (=DSM 44701T), isolated from a smear-ripened cheese.</title>
        <authorList>
            <consortium name="US DOE Joint Genome Institute (JGI-PGF)"/>
            <person name="Walter F."/>
            <person name="Albersmeier A."/>
            <person name="Kalinowski J."/>
            <person name="Ruckert C."/>
        </authorList>
    </citation>
    <scope>NUCLEOTIDE SEQUENCE</scope>
    <source>
        <strain evidence="5">CGMCC 1.15725</strain>
    </source>
</reference>